<dbReference type="PROSITE" id="PS50977">
    <property type="entry name" value="HTH_TETR_2"/>
    <property type="match status" value="1"/>
</dbReference>
<comment type="caution">
    <text evidence="4">The sequence shown here is derived from an EMBL/GenBank/DDBJ whole genome shotgun (WGS) entry which is preliminary data.</text>
</comment>
<keyword evidence="1 2" id="KW-0238">DNA-binding</keyword>
<feature type="domain" description="HTH tetR-type" evidence="3">
    <location>
        <begin position="19"/>
        <end position="79"/>
    </location>
</feature>
<sequence>MVEASPVRPAAMPSTRRQHEQYKRMLDAAEELAMTRELDHVQMHDVAKHANVAIGTLYRYFPTKRHLFVSALVRESERLVGRIPVSPDGQETAADRVGEALVRALRGLTRRRMLAIAMIRSSNSASLAEVPDLMQVEKRFHELISEVAGLSDPADADEAVIRLLVHQWFGCIQVCLNGGLTVAQAEADLRRAAQLLMRDWRAVDEP</sequence>
<dbReference type="InterPro" id="IPR009057">
    <property type="entry name" value="Homeodomain-like_sf"/>
</dbReference>
<evidence type="ECO:0000256" key="1">
    <source>
        <dbReference type="ARBA" id="ARBA00023125"/>
    </source>
</evidence>
<evidence type="ECO:0000313" key="4">
    <source>
        <dbReference type="EMBL" id="TDZ96208.1"/>
    </source>
</evidence>
<protein>
    <submittedName>
        <fullName evidence="4">HTH-type transcriptional repressor KstR</fullName>
    </submittedName>
</protein>
<dbReference type="Pfam" id="PF00440">
    <property type="entry name" value="TetR_N"/>
    <property type="match status" value="1"/>
</dbReference>
<dbReference type="Gene3D" id="1.10.357.10">
    <property type="entry name" value="Tetracycline Repressor, domain 2"/>
    <property type="match status" value="1"/>
</dbReference>
<proteinExistence type="predicted"/>
<evidence type="ECO:0000313" key="6">
    <source>
        <dbReference type="Proteomes" id="UP000294844"/>
    </source>
</evidence>
<dbReference type="EMBL" id="PECM01000008">
    <property type="protein sequence ID" value="TEA05305.1"/>
    <property type="molecule type" value="Genomic_DNA"/>
</dbReference>
<dbReference type="InterPro" id="IPR041642">
    <property type="entry name" value="KstR_C"/>
</dbReference>
<dbReference type="Pfam" id="PF17925">
    <property type="entry name" value="TetR_C_20"/>
    <property type="match status" value="1"/>
</dbReference>
<dbReference type="OrthoDB" id="9809994at2"/>
<dbReference type="PRINTS" id="PR00455">
    <property type="entry name" value="HTHTETR"/>
</dbReference>
<dbReference type="GO" id="GO:0003700">
    <property type="term" value="F:DNA-binding transcription factor activity"/>
    <property type="evidence" value="ECO:0007669"/>
    <property type="project" value="TreeGrafter"/>
</dbReference>
<dbReference type="PANTHER" id="PTHR30055">
    <property type="entry name" value="HTH-TYPE TRANSCRIPTIONAL REGULATOR RUTR"/>
    <property type="match status" value="1"/>
</dbReference>
<feature type="DNA-binding region" description="H-T-H motif" evidence="2">
    <location>
        <begin position="42"/>
        <end position="61"/>
    </location>
</feature>
<dbReference type="SUPFAM" id="SSF46689">
    <property type="entry name" value="Homeodomain-like"/>
    <property type="match status" value="1"/>
</dbReference>
<dbReference type="Proteomes" id="UP000294844">
    <property type="component" value="Unassembled WGS sequence"/>
</dbReference>
<dbReference type="InterPro" id="IPR001647">
    <property type="entry name" value="HTH_TetR"/>
</dbReference>
<gene>
    <name evidence="4" type="primary">kstR_4</name>
    <name evidence="5" type="synonym">kstR_1</name>
    <name evidence="5" type="ORF">CCUG60883_02610</name>
    <name evidence="4" type="ORF">CCUG60885_02351</name>
</gene>
<dbReference type="InterPro" id="IPR050109">
    <property type="entry name" value="HTH-type_TetR-like_transc_reg"/>
</dbReference>
<evidence type="ECO:0000313" key="7">
    <source>
        <dbReference type="Proteomes" id="UP000295685"/>
    </source>
</evidence>
<dbReference type="GO" id="GO:0000976">
    <property type="term" value="F:transcription cis-regulatory region binding"/>
    <property type="evidence" value="ECO:0007669"/>
    <property type="project" value="TreeGrafter"/>
</dbReference>
<evidence type="ECO:0000256" key="2">
    <source>
        <dbReference type="PROSITE-ProRule" id="PRU00335"/>
    </source>
</evidence>
<keyword evidence="6" id="KW-1185">Reference proteome</keyword>
<name>A0A4R8SGZ5_9MYCO</name>
<dbReference type="Proteomes" id="UP000295685">
    <property type="component" value="Unassembled WGS sequence"/>
</dbReference>
<reference evidence="6 7" key="1">
    <citation type="journal article" date="2019" name="Sci. Rep.">
        <title>Extended insight into the Mycobacterium chelonae-abscessus complex through whole genome sequencing of Mycobacterium salmoniphilum outbreak and Mycobacterium salmoniphilum-like strains.</title>
        <authorList>
            <person name="Behra P.R.K."/>
            <person name="Das S."/>
            <person name="Pettersson B.M.F."/>
            <person name="Shirreff L."/>
            <person name="DuCote T."/>
            <person name="Jacobsson K.G."/>
            <person name="Ennis D.G."/>
            <person name="Kirsebom L.A."/>
        </authorList>
    </citation>
    <scope>NUCLEOTIDE SEQUENCE [LARGE SCALE GENOMIC DNA]</scope>
    <source>
        <strain evidence="5 6">CCUG 60883</strain>
        <strain evidence="4 7">CCUG 60885</strain>
    </source>
</reference>
<dbReference type="PANTHER" id="PTHR30055:SF242">
    <property type="entry name" value="HTH-TYPE TRANSCRIPTIONAL REPRESSOR KSTR"/>
    <property type="match status" value="1"/>
</dbReference>
<evidence type="ECO:0000313" key="5">
    <source>
        <dbReference type="EMBL" id="TEA05305.1"/>
    </source>
</evidence>
<dbReference type="EMBL" id="PECK01000003">
    <property type="protein sequence ID" value="TDZ96208.1"/>
    <property type="molecule type" value="Genomic_DNA"/>
</dbReference>
<organism evidence="4 7">
    <name type="scientific">Mycobacteroides salmoniphilum</name>
    <dbReference type="NCBI Taxonomy" id="404941"/>
    <lineage>
        <taxon>Bacteria</taxon>
        <taxon>Bacillati</taxon>
        <taxon>Actinomycetota</taxon>
        <taxon>Actinomycetes</taxon>
        <taxon>Mycobacteriales</taxon>
        <taxon>Mycobacteriaceae</taxon>
        <taxon>Mycobacteroides</taxon>
    </lineage>
</organism>
<dbReference type="RefSeq" id="WP_134147174.1">
    <property type="nucleotide sequence ID" value="NZ_PECK01000003.1"/>
</dbReference>
<evidence type="ECO:0000259" key="3">
    <source>
        <dbReference type="PROSITE" id="PS50977"/>
    </source>
</evidence>
<dbReference type="AlphaFoldDB" id="A0A4R8SGZ5"/>
<accession>A0A4R8SGZ5</accession>